<evidence type="ECO:0000313" key="3">
    <source>
        <dbReference type="Proteomes" id="UP000663671"/>
    </source>
</evidence>
<proteinExistence type="predicted"/>
<feature type="region of interest" description="Disordered" evidence="1">
    <location>
        <begin position="94"/>
        <end position="121"/>
    </location>
</feature>
<sequence length="149" mass="16462">MIRKGLYIGSSFALGSQDIGNPNPIYQVQAVITRIHNPRLKELPLMRDQPAWRFIPHSPHRQTQQIPNGFAAFIASAQQPPSLTCIKHQPPDLAAGWRSAGTSHRPDTAKQGSKTPLSSWDRRSCMRASSGILRPERTLLSTTAVGLVF</sequence>
<evidence type="ECO:0000256" key="1">
    <source>
        <dbReference type="SAM" id="MobiDB-lite"/>
    </source>
</evidence>
<dbReference type="AlphaFoldDB" id="A0A8A1MNW1"/>
<gene>
    <name evidence="2" type="ORF">I7I51_07281</name>
</gene>
<name>A0A8A1MNW1_AJECA</name>
<protein>
    <submittedName>
        <fullName evidence="2">Uncharacterized protein</fullName>
    </submittedName>
</protein>
<dbReference type="VEuPathDB" id="FungiDB:I7I51_07281"/>
<accession>A0A8A1MNW1</accession>
<reference evidence="2" key="1">
    <citation type="submission" date="2021-01" db="EMBL/GenBank/DDBJ databases">
        <title>Chromosome-level genome assembly of a human fungal pathogen reveals clustering of transcriptionally co-regulated genes.</title>
        <authorList>
            <person name="Voorhies M."/>
            <person name="Cohen S."/>
            <person name="Shea T.P."/>
            <person name="Petrus S."/>
            <person name="Munoz J.F."/>
            <person name="Poplawski S."/>
            <person name="Goldman W.E."/>
            <person name="Michael T."/>
            <person name="Cuomo C.A."/>
            <person name="Sil A."/>
            <person name="Beyhan S."/>
        </authorList>
    </citation>
    <scope>NUCLEOTIDE SEQUENCE</scope>
    <source>
        <strain evidence="2">WU24</strain>
    </source>
</reference>
<evidence type="ECO:0000313" key="2">
    <source>
        <dbReference type="EMBL" id="QSS66424.1"/>
    </source>
</evidence>
<dbReference type="Proteomes" id="UP000663671">
    <property type="component" value="Chromosome 3"/>
</dbReference>
<dbReference type="EMBL" id="CP069115">
    <property type="protein sequence ID" value="QSS66424.1"/>
    <property type="molecule type" value="Genomic_DNA"/>
</dbReference>
<organism evidence="2 3">
    <name type="scientific">Ajellomyces capsulatus</name>
    <name type="common">Darling's disease fungus</name>
    <name type="synonym">Histoplasma capsulatum</name>
    <dbReference type="NCBI Taxonomy" id="5037"/>
    <lineage>
        <taxon>Eukaryota</taxon>
        <taxon>Fungi</taxon>
        <taxon>Dikarya</taxon>
        <taxon>Ascomycota</taxon>
        <taxon>Pezizomycotina</taxon>
        <taxon>Eurotiomycetes</taxon>
        <taxon>Eurotiomycetidae</taxon>
        <taxon>Onygenales</taxon>
        <taxon>Ajellomycetaceae</taxon>
        <taxon>Histoplasma</taxon>
    </lineage>
</organism>